<keyword evidence="6" id="KW-0228">DNA excision</keyword>
<dbReference type="GO" id="GO:0004518">
    <property type="term" value="F:nuclease activity"/>
    <property type="evidence" value="ECO:0007669"/>
    <property type="project" value="UniProtKB-KW"/>
</dbReference>
<proteinExistence type="predicted"/>
<evidence type="ECO:0000256" key="1">
    <source>
        <dbReference type="ARBA" id="ARBA00004496"/>
    </source>
</evidence>
<keyword evidence="9" id="KW-0238">DNA-binding</keyword>
<dbReference type="PANTHER" id="PTHR43152">
    <property type="entry name" value="UVRABC SYSTEM PROTEIN A"/>
    <property type="match status" value="1"/>
</dbReference>
<feature type="non-terminal residue" evidence="11">
    <location>
        <position position="230"/>
    </location>
</feature>
<protein>
    <recommendedName>
        <fullName evidence="12">Excinuclease ABC subunit A</fullName>
    </recommendedName>
</protein>
<comment type="caution">
    <text evidence="11">The sequence shown here is derived from an EMBL/GenBank/DDBJ whole genome shotgun (WGS) entry which is preliminary data.</text>
</comment>
<keyword evidence="7" id="KW-0067">ATP-binding</keyword>
<dbReference type="Gene3D" id="3.40.50.300">
    <property type="entry name" value="P-loop containing nucleotide triphosphate hydrolases"/>
    <property type="match status" value="2"/>
</dbReference>
<dbReference type="GO" id="GO:0005524">
    <property type="term" value="F:ATP binding"/>
    <property type="evidence" value="ECO:0007669"/>
    <property type="project" value="UniProtKB-KW"/>
</dbReference>
<evidence type="ECO:0000256" key="2">
    <source>
        <dbReference type="ARBA" id="ARBA00022490"/>
    </source>
</evidence>
<feature type="non-terminal residue" evidence="11">
    <location>
        <position position="1"/>
    </location>
</feature>
<dbReference type="PANTHER" id="PTHR43152:SF3">
    <property type="entry name" value="UVRABC SYSTEM PROTEIN A"/>
    <property type="match status" value="1"/>
</dbReference>
<name>X0Y8L9_9ZZZZ</name>
<evidence type="ECO:0000256" key="4">
    <source>
        <dbReference type="ARBA" id="ARBA00022741"/>
    </source>
</evidence>
<dbReference type="GO" id="GO:0006281">
    <property type="term" value="P:DNA repair"/>
    <property type="evidence" value="ECO:0007669"/>
    <property type="project" value="UniProtKB-KW"/>
</dbReference>
<keyword evidence="4" id="KW-0547">Nucleotide-binding</keyword>
<dbReference type="EMBL" id="BARS01052722">
    <property type="protein sequence ID" value="GAG45058.1"/>
    <property type="molecule type" value="Genomic_DNA"/>
</dbReference>
<dbReference type="Gene3D" id="1.20.1580.10">
    <property type="entry name" value="ABC transporter ATPase like domain"/>
    <property type="match status" value="1"/>
</dbReference>
<dbReference type="GO" id="GO:0003677">
    <property type="term" value="F:DNA binding"/>
    <property type="evidence" value="ECO:0007669"/>
    <property type="project" value="UniProtKB-KW"/>
</dbReference>
<dbReference type="InterPro" id="IPR027417">
    <property type="entry name" value="P-loop_NTPase"/>
</dbReference>
<evidence type="ECO:0000313" key="11">
    <source>
        <dbReference type="EMBL" id="GAG45058.1"/>
    </source>
</evidence>
<keyword evidence="2" id="KW-0963">Cytoplasm</keyword>
<reference evidence="11" key="1">
    <citation type="journal article" date="2014" name="Front. Microbiol.">
        <title>High frequency of phylogenetically diverse reductive dehalogenase-homologous genes in deep subseafloor sedimentary metagenomes.</title>
        <authorList>
            <person name="Kawai M."/>
            <person name="Futagami T."/>
            <person name="Toyoda A."/>
            <person name="Takaki Y."/>
            <person name="Nishi S."/>
            <person name="Hori S."/>
            <person name="Arai W."/>
            <person name="Tsubouchi T."/>
            <person name="Morono Y."/>
            <person name="Uchiyama I."/>
            <person name="Ito T."/>
            <person name="Fujiyama A."/>
            <person name="Inagaki F."/>
            <person name="Takami H."/>
        </authorList>
    </citation>
    <scope>NUCLEOTIDE SEQUENCE</scope>
    <source>
        <strain evidence="11">Expedition CK06-06</strain>
    </source>
</reference>
<keyword evidence="8" id="KW-0267">Excision nuclease</keyword>
<sequence length="230" mass="24850">VEVCRLPLDAAHRFFKTLKLDAREKKVAGEVLTEIRNRLRFLVEVGLDYVTLHRSAPTLSGGESQRIRLASQIGSGLTGVLYVLDEPTIGLHPRDNRRLIAALSHLRDLGNTLLMVEHDRDVISRSDYVLDFGPGAGADGGQIVAAAAPDRLKRTHASLTGRYLAGKEVIPIPTKRRKGSGNTLHIIGARQNNLRNIDAAFPLGCFIAVTGVSGSGKSSLVNDVLYTALA</sequence>
<organism evidence="11">
    <name type="scientific">marine sediment metagenome</name>
    <dbReference type="NCBI Taxonomy" id="412755"/>
    <lineage>
        <taxon>unclassified sequences</taxon>
        <taxon>metagenomes</taxon>
        <taxon>ecological metagenomes</taxon>
    </lineage>
</organism>
<evidence type="ECO:0000256" key="3">
    <source>
        <dbReference type="ARBA" id="ARBA00022737"/>
    </source>
</evidence>
<comment type="subcellular location">
    <subcellularLocation>
        <location evidence="1">Cytoplasm</location>
    </subcellularLocation>
</comment>
<evidence type="ECO:0008006" key="12">
    <source>
        <dbReference type="Google" id="ProtNLM"/>
    </source>
</evidence>
<gene>
    <name evidence="11" type="ORF">S01H1_78343</name>
</gene>
<evidence type="ECO:0000256" key="8">
    <source>
        <dbReference type="ARBA" id="ARBA00022881"/>
    </source>
</evidence>
<dbReference type="AlphaFoldDB" id="X0Y8L9"/>
<accession>X0Y8L9</accession>
<evidence type="ECO:0000256" key="6">
    <source>
        <dbReference type="ARBA" id="ARBA00022769"/>
    </source>
</evidence>
<evidence type="ECO:0000256" key="9">
    <source>
        <dbReference type="ARBA" id="ARBA00023125"/>
    </source>
</evidence>
<keyword evidence="10" id="KW-0234">DNA repair</keyword>
<evidence type="ECO:0000256" key="5">
    <source>
        <dbReference type="ARBA" id="ARBA00022763"/>
    </source>
</evidence>
<keyword evidence="5" id="KW-0227">DNA damage</keyword>
<dbReference type="SUPFAM" id="SSF52540">
    <property type="entry name" value="P-loop containing nucleoside triphosphate hydrolases"/>
    <property type="match status" value="2"/>
</dbReference>
<keyword evidence="3" id="KW-0677">Repeat</keyword>
<evidence type="ECO:0000256" key="7">
    <source>
        <dbReference type="ARBA" id="ARBA00022840"/>
    </source>
</evidence>
<dbReference type="GO" id="GO:0005737">
    <property type="term" value="C:cytoplasm"/>
    <property type="evidence" value="ECO:0007669"/>
    <property type="project" value="UniProtKB-SubCell"/>
</dbReference>
<evidence type="ECO:0000256" key="10">
    <source>
        <dbReference type="ARBA" id="ARBA00023204"/>
    </source>
</evidence>